<comment type="caution">
    <text evidence="1">The sequence shown here is derived from an EMBL/GenBank/DDBJ whole genome shotgun (WGS) entry which is preliminary data.</text>
</comment>
<dbReference type="EMBL" id="JAZIBG010000009">
    <property type="protein sequence ID" value="MEF7612964.1"/>
    <property type="molecule type" value="Genomic_DNA"/>
</dbReference>
<dbReference type="Proteomes" id="UP001336250">
    <property type="component" value="Unassembled WGS sequence"/>
</dbReference>
<dbReference type="InterPro" id="IPR036485">
    <property type="entry name" value="Glu_synth_asu_C_sf"/>
</dbReference>
<dbReference type="InterPro" id="IPR017550">
    <property type="entry name" value="Formylmethanofuran_DH_suC"/>
</dbReference>
<dbReference type="RefSeq" id="WP_332287876.1">
    <property type="nucleotide sequence ID" value="NZ_JAZIBG010000009.1"/>
</dbReference>
<keyword evidence="1" id="KW-0560">Oxidoreductase</keyword>
<dbReference type="GO" id="GO:0015948">
    <property type="term" value="P:methanogenesis"/>
    <property type="evidence" value="ECO:0007669"/>
    <property type="project" value="InterPro"/>
</dbReference>
<evidence type="ECO:0000313" key="2">
    <source>
        <dbReference type="Proteomes" id="UP001336250"/>
    </source>
</evidence>
<dbReference type="AlphaFoldDB" id="A0AAW9QC61"/>
<reference evidence="1 2" key="1">
    <citation type="submission" date="2024-02" db="EMBL/GenBank/DDBJ databases">
        <title>Genome sequence of Aquincola sp. MAHUQ-54.</title>
        <authorList>
            <person name="Huq M.A."/>
        </authorList>
    </citation>
    <scope>NUCLEOTIDE SEQUENCE [LARGE SCALE GENOMIC DNA]</scope>
    <source>
        <strain evidence="1 2">MAHUQ-54</strain>
    </source>
</reference>
<dbReference type="NCBIfam" id="TIGR03122">
    <property type="entry name" value="one_C_dehyd_C"/>
    <property type="match status" value="1"/>
</dbReference>
<dbReference type="GO" id="GO:0018493">
    <property type="term" value="F:formylmethanofuran dehydrogenase activity"/>
    <property type="evidence" value="ECO:0007669"/>
    <property type="project" value="UniProtKB-EC"/>
</dbReference>
<dbReference type="GO" id="GO:0046914">
    <property type="term" value="F:transition metal ion binding"/>
    <property type="evidence" value="ECO:0007669"/>
    <property type="project" value="InterPro"/>
</dbReference>
<sequence length="277" mass="28737">MTGVRIELSLKQAPALRVDLRGLLPSALAGLSVGEIERLPFGHGNRRVPLAEWFGVQRADTQGEGAELRLSGDCSRFDRIGTQMLEGRLVVDGPVGDYAGAGLAGGEMRVAGDAGLLAACEMAGGTLRIDGNVGDFAAAALPGSMDGMRGGLFIVQGHAGQRFGDRMRRGTALVFGNAGDFLASRLVAGTIGLGGRAGAHVGYGMRRGSVVLAAARCDVSPTFVPAIADVPVAWQLLARSLARHGGPFAMLATRRIVRHLGDLSAQGKGELIFVEPD</sequence>
<organism evidence="1 2">
    <name type="scientific">Aquincola agrisoli</name>
    <dbReference type="NCBI Taxonomy" id="3119538"/>
    <lineage>
        <taxon>Bacteria</taxon>
        <taxon>Pseudomonadati</taxon>
        <taxon>Pseudomonadota</taxon>
        <taxon>Betaproteobacteria</taxon>
        <taxon>Burkholderiales</taxon>
        <taxon>Sphaerotilaceae</taxon>
        <taxon>Aquincola</taxon>
    </lineage>
</organism>
<dbReference type="EC" id="1.2.7.12" evidence="1"/>
<accession>A0AAW9QC61</accession>
<keyword evidence="2" id="KW-1185">Reference proteome</keyword>
<evidence type="ECO:0000313" key="1">
    <source>
        <dbReference type="EMBL" id="MEF7612964.1"/>
    </source>
</evidence>
<dbReference type="Gene3D" id="2.160.20.60">
    <property type="entry name" value="Glutamate synthase, alpha subunit, C-terminal domain"/>
    <property type="match status" value="2"/>
</dbReference>
<gene>
    <name evidence="1" type="ORF">V4F39_03505</name>
</gene>
<name>A0AAW9QC61_9BURK</name>
<proteinExistence type="predicted"/>
<dbReference type="PANTHER" id="PTHR39673:SF5">
    <property type="entry name" value="TUNGSTEN-CONTAINING FORMYLMETHANOFURAN DEHYDROGENASE 2 SUBUNIT C"/>
    <property type="match status" value="1"/>
</dbReference>
<dbReference type="SUPFAM" id="SSF69336">
    <property type="entry name" value="Alpha subunit of glutamate synthase, C-terminal domain"/>
    <property type="match status" value="1"/>
</dbReference>
<dbReference type="PANTHER" id="PTHR39673">
    <property type="entry name" value="TUNGSTEN FORMYLMETHANOFURAN DEHYDROGENASE, SUBUNIT C (FWDC)"/>
    <property type="match status" value="1"/>
</dbReference>
<protein>
    <submittedName>
        <fullName evidence="1">Formylmethanofuran dehydrogenase subunit C</fullName>
        <ecNumber evidence="1">1.2.7.12</ecNumber>
    </submittedName>
</protein>